<name>Q7RQD0_PLAYO</name>
<dbReference type="InParanoid" id="Q7RQD0"/>
<feature type="non-terminal residue" evidence="1">
    <location>
        <position position="1"/>
    </location>
</feature>
<dbReference type="Proteomes" id="UP000008553">
    <property type="component" value="Unassembled WGS sequence"/>
</dbReference>
<dbReference type="AlphaFoldDB" id="Q7RQD0"/>
<evidence type="ECO:0000313" key="1">
    <source>
        <dbReference type="EMBL" id="EAA20459.1"/>
    </source>
</evidence>
<comment type="caution">
    <text evidence="1">The sequence shown here is derived from an EMBL/GenBank/DDBJ whole genome shotgun (WGS) entry which is preliminary data.</text>
</comment>
<dbReference type="EMBL" id="AABL01000308">
    <property type="protein sequence ID" value="EAA20459.1"/>
    <property type="molecule type" value="Genomic_DNA"/>
</dbReference>
<dbReference type="PaxDb" id="73239-Q7RQD0"/>
<keyword evidence="2" id="KW-1185">Reference proteome</keyword>
<accession>Q7RQD0</accession>
<organism evidence="1 2">
    <name type="scientific">Plasmodium yoelii yoelii</name>
    <dbReference type="NCBI Taxonomy" id="73239"/>
    <lineage>
        <taxon>Eukaryota</taxon>
        <taxon>Sar</taxon>
        <taxon>Alveolata</taxon>
        <taxon>Apicomplexa</taxon>
        <taxon>Aconoidasida</taxon>
        <taxon>Haemosporida</taxon>
        <taxon>Plasmodiidae</taxon>
        <taxon>Plasmodium</taxon>
        <taxon>Plasmodium (Vinckeia)</taxon>
    </lineage>
</organism>
<protein>
    <submittedName>
        <fullName evidence="1">Uncharacterized protein</fullName>
    </submittedName>
</protein>
<reference evidence="1 2" key="1">
    <citation type="journal article" date="2002" name="Nature">
        <title>Genome sequence and comparative analysis of the model rodent malaria parasite Plasmodium yoelii yoelii.</title>
        <authorList>
            <person name="Carlton J.M."/>
            <person name="Angiuoli S.V."/>
            <person name="Suh B.B."/>
            <person name="Kooij T.W."/>
            <person name="Pertea M."/>
            <person name="Silva J.C."/>
            <person name="Ermolaeva M.D."/>
            <person name="Allen J.E."/>
            <person name="Selengut J.D."/>
            <person name="Koo H.L."/>
            <person name="Peterson J.D."/>
            <person name="Pop M."/>
            <person name="Kosack D.S."/>
            <person name="Shumway M.F."/>
            <person name="Bidwell S.L."/>
            <person name="Shallom S.J."/>
            <person name="van Aken S.E."/>
            <person name="Riedmuller S.B."/>
            <person name="Feldblyum T.V."/>
            <person name="Cho J.K."/>
            <person name="Quackenbush J."/>
            <person name="Sedegah M."/>
            <person name="Shoaibi A."/>
            <person name="Cummings L.M."/>
            <person name="Florens L."/>
            <person name="Yates J.R."/>
            <person name="Raine J.D."/>
            <person name="Sinden R.E."/>
            <person name="Harris M.A."/>
            <person name="Cunningham D.A."/>
            <person name="Preiser P.R."/>
            <person name="Bergman L.W."/>
            <person name="Vaidya A.B."/>
            <person name="van Lin L.H."/>
            <person name="Janse C.J."/>
            <person name="Waters A.P."/>
            <person name="Smith H.O."/>
            <person name="White O.R."/>
            <person name="Salzberg S.L."/>
            <person name="Venter J.C."/>
            <person name="Fraser C.M."/>
            <person name="Hoffman S.L."/>
            <person name="Gardner M.J."/>
            <person name="Carucci D.J."/>
        </authorList>
    </citation>
    <scope>NUCLEOTIDE SEQUENCE [LARGE SCALE GENOMIC DNA]</scope>
    <source>
        <strain evidence="1 2">17XNL</strain>
    </source>
</reference>
<sequence length="20" mass="2396">KIIKEEAIDKIEKYLDEKCS</sequence>
<gene>
    <name evidence="1" type="ORF">PY01170</name>
</gene>
<evidence type="ECO:0000313" key="2">
    <source>
        <dbReference type="Proteomes" id="UP000008553"/>
    </source>
</evidence>
<proteinExistence type="predicted"/>